<reference evidence="2 3" key="1">
    <citation type="submission" date="2018-03" db="EMBL/GenBank/DDBJ databases">
        <authorList>
            <person name="Keele B.F."/>
        </authorList>
    </citation>
    <scope>NUCLEOTIDE SEQUENCE [LARGE SCALE GENOMIC DNA]</scope>
    <source>
        <strain evidence="2 3">IB-3</strain>
    </source>
</reference>
<accession>A0A2R7YRZ2</accession>
<name>A0A2R7YRZ2_9ACTN</name>
<dbReference type="SUPFAM" id="SSF56112">
    <property type="entry name" value="Protein kinase-like (PK-like)"/>
    <property type="match status" value="1"/>
</dbReference>
<dbReference type="Proteomes" id="UP000244867">
    <property type="component" value="Unassembled WGS sequence"/>
</dbReference>
<sequence length="288" mass="32458">MSRSWPDLDESQRSLLDEWLPGAEVVADHSWDLRHRHVLEVVHAGIRYAVKAGSPSDGHMLREIRAHREWLAPWTSTGHAPPMVHADPDTLLLVTRWLPGRLVEDSTAQHDPDTFRQAGALLARLHGQLSVVDPAHERDETERALRWLDSPHRIPAPTESRLRAEIASWDLDVETVLVPTHGDWQPRNWLVHDGVVAVIDLGRADLRTPMSDLARLAAQDFRRDAALETAFLEGYGDDPRDPDLWVRMKVREAIGTASWAFQHGDAGFEEQGHRMIREALGTDVPPVA</sequence>
<evidence type="ECO:0000313" key="3">
    <source>
        <dbReference type="Proteomes" id="UP000244867"/>
    </source>
</evidence>
<dbReference type="Pfam" id="PF01636">
    <property type="entry name" value="APH"/>
    <property type="match status" value="1"/>
</dbReference>
<organism evidence="2 3">
    <name type="scientific">Nocardioides currus</name>
    <dbReference type="NCBI Taxonomy" id="2133958"/>
    <lineage>
        <taxon>Bacteria</taxon>
        <taxon>Bacillati</taxon>
        <taxon>Actinomycetota</taxon>
        <taxon>Actinomycetes</taxon>
        <taxon>Propionibacteriales</taxon>
        <taxon>Nocardioidaceae</taxon>
        <taxon>Nocardioides</taxon>
    </lineage>
</organism>
<protein>
    <submittedName>
        <fullName evidence="2">Aminoglycoside phosphotransferase</fullName>
    </submittedName>
</protein>
<proteinExistence type="predicted"/>
<dbReference type="Gene3D" id="3.90.1200.10">
    <property type="match status" value="1"/>
</dbReference>
<gene>
    <name evidence="2" type="ORF">C7S10_20840</name>
</gene>
<keyword evidence="3" id="KW-1185">Reference proteome</keyword>
<feature type="domain" description="Aminoglycoside phosphotransferase" evidence="1">
    <location>
        <begin position="90"/>
        <end position="242"/>
    </location>
</feature>
<comment type="caution">
    <text evidence="2">The sequence shown here is derived from an EMBL/GenBank/DDBJ whole genome shotgun (WGS) entry which is preliminary data.</text>
</comment>
<keyword evidence="2" id="KW-0808">Transferase</keyword>
<dbReference type="OrthoDB" id="21342at2"/>
<dbReference type="AlphaFoldDB" id="A0A2R7YRZ2"/>
<dbReference type="GO" id="GO:0016740">
    <property type="term" value="F:transferase activity"/>
    <property type="evidence" value="ECO:0007669"/>
    <property type="project" value="UniProtKB-KW"/>
</dbReference>
<evidence type="ECO:0000313" key="2">
    <source>
        <dbReference type="EMBL" id="PUA79185.1"/>
    </source>
</evidence>
<dbReference type="InterPro" id="IPR002575">
    <property type="entry name" value="Aminoglycoside_PTrfase"/>
</dbReference>
<evidence type="ECO:0000259" key="1">
    <source>
        <dbReference type="Pfam" id="PF01636"/>
    </source>
</evidence>
<dbReference type="InterPro" id="IPR011009">
    <property type="entry name" value="Kinase-like_dom_sf"/>
</dbReference>
<dbReference type="EMBL" id="PYXZ01000012">
    <property type="protein sequence ID" value="PUA79185.1"/>
    <property type="molecule type" value="Genomic_DNA"/>
</dbReference>
<dbReference type="RefSeq" id="WP_108346665.1">
    <property type="nucleotide sequence ID" value="NZ_PYXZ01000012.1"/>
</dbReference>